<evidence type="ECO:0000256" key="1">
    <source>
        <dbReference type="SAM" id="MobiDB-lite"/>
    </source>
</evidence>
<evidence type="ECO:0000313" key="2">
    <source>
        <dbReference type="EMBL" id="ALG85475.1"/>
    </source>
</evidence>
<gene>
    <name evidence="2" type="ORF">ACH46_14590</name>
</gene>
<evidence type="ECO:0000313" key="3">
    <source>
        <dbReference type="Proteomes" id="UP000063789"/>
    </source>
</evidence>
<feature type="region of interest" description="Disordered" evidence="1">
    <location>
        <begin position="1"/>
        <end position="28"/>
    </location>
</feature>
<reference evidence="3" key="1">
    <citation type="submission" date="2015-06" db="EMBL/GenBank/DDBJ databases">
        <title>Complete genome sequence and metabolic analysis of phthalate degradation pathway in Gordonia sp. QH-11.</title>
        <authorList>
            <person name="Jin D."/>
            <person name="Kong X."/>
            <person name="Bai Z."/>
        </authorList>
    </citation>
    <scope>NUCLEOTIDE SEQUENCE [LARGE SCALE GENOMIC DNA]</scope>
    <source>
        <strain evidence="3">QH-11</strain>
    </source>
</reference>
<dbReference type="PATRIC" id="fig|1136941.3.peg.2980"/>
<dbReference type="EMBL" id="CP011853">
    <property type="protein sequence ID" value="ALG85475.1"/>
    <property type="molecule type" value="Genomic_DNA"/>
</dbReference>
<feature type="compositionally biased region" description="Low complexity" evidence="1">
    <location>
        <begin position="17"/>
        <end position="28"/>
    </location>
</feature>
<protein>
    <submittedName>
        <fullName evidence="2">Uncharacterized protein</fullName>
    </submittedName>
</protein>
<dbReference type="KEGG" id="goq:ACH46_14590"/>
<sequence>MRVASRSGRAPPGTVGTSRSTSTRRSSTLEAPIRRALLLTVLLAVAGLGVTACGGDSGDAATTVTKTVVSTAPEGPATTSAPGNSGIVPPNLRADALCRNGGDSSDQACVIRGEKVTGELDFTRYRVVKLIDVQISGDVEISGAKEAVVTGSTFAKDLDIESTGGIVVKTSTINGELELTGAQHATVVKNTIGGDLTCDVRRANGTGNRVTGNRTGVCSTLRR</sequence>
<name>A0A0N9N3V4_9ACTN</name>
<accession>A0A0N9N3V4</accession>
<dbReference type="Proteomes" id="UP000063789">
    <property type="component" value="Chromosome"/>
</dbReference>
<dbReference type="STRING" id="1136941.ACH46_14590"/>
<organism evidence="2 3">
    <name type="scientific">Gordonia phthalatica</name>
    <dbReference type="NCBI Taxonomy" id="1136941"/>
    <lineage>
        <taxon>Bacteria</taxon>
        <taxon>Bacillati</taxon>
        <taxon>Actinomycetota</taxon>
        <taxon>Actinomycetes</taxon>
        <taxon>Mycobacteriales</taxon>
        <taxon>Gordoniaceae</taxon>
        <taxon>Gordonia</taxon>
    </lineage>
</organism>
<reference evidence="2 3" key="2">
    <citation type="journal article" date="2017" name="Int. J. Syst. Evol. Microbiol.">
        <title>Gordonia phthalatica sp. nov., a di-n-butyl phthalate-degrading bacterium isolated from activated sludge.</title>
        <authorList>
            <person name="Jin D."/>
            <person name="Kong X."/>
            <person name="Jia M."/>
            <person name="Yu X."/>
            <person name="Wang X."/>
            <person name="Zhuang X."/>
            <person name="Deng Y."/>
            <person name="Bai Z."/>
        </authorList>
    </citation>
    <scope>NUCLEOTIDE SEQUENCE [LARGE SCALE GENOMIC DNA]</scope>
    <source>
        <strain evidence="2 3">QH-11</strain>
    </source>
</reference>
<dbReference type="OrthoDB" id="5197430at2"/>
<keyword evidence="3" id="KW-1185">Reference proteome</keyword>
<dbReference type="RefSeq" id="WP_062393561.1">
    <property type="nucleotide sequence ID" value="NZ_CP011853.1"/>
</dbReference>
<proteinExistence type="predicted"/>
<dbReference type="AlphaFoldDB" id="A0A0N9N3V4"/>